<name>A0A914RDC5_PAREQ</name>
<protein>
    <submittedName>
        <fullName evidence="2">Uncharacterized protein</fullName>
    </submittedName>
</protein>
<evidence type="ECO:0000313" key="2">
    <source>
        <dbReference type="WBParaSite" id="PEQ_0000430501-mRNA-1"/>
    </source>
</evidence>
<accession>A0A914RDC5</accession>
<proteinExistence type="predicted"/>
<reference evidence="2" key="1">
    <citation type="submission" date="2022-11" db="UniProtKB">
        <authorList>
            <consortium name="WormBaseParasite"/>
        </authorList>
    </citation>
    <scope>IDENTIFICATION</scope>
</reference>
<sequence length="74" mass="8587">MAVSRSDKLLRRGQPTIFTSDSQPSRFKYFRFGRDNGGISRNNGFDERFTHFRLRGHLLLTFINSLLDKSSTSM</sequence>
<dbReference type="WBParaSite" id="PEQ_0000430501-mRNA-1">
    <property type="protein sequence ID" value="PEQ_0000430501-mRNA-1"/>
    <property type="gene ID" value="PEQ_0000430501"/>
</dbReference>
<organism evidence="1 2">
    <name type="scientific">Parascaris equorum</name>
    <name type="common">Equine roundworm</name>
    <dbReference type="NCBI Taxonomy" id="6256"/>
    <lineage>
        <taxon>Eukaryota</taxon>
        <taxon>Metazoa</taxon>
        <taxon>Ecdysozoa</taxon>
        <taxon>Nematoda</taxon>
        <taxon>Chromadorea</taxon>
        <taxon>Rhabditida</taxon>
        <taxon>Spirurina</taxon>
        <taxon>Ascaridomorpha</taxon>
        <taxon>Ascaridoidea</taxon>
        <taxon>Ascarididae</taxon>
        <taxon>Parascaris</taxon>
    </lineage>
</organism>
<dbReference type="AlphaFoldDB" id="A0A914RDC5"/>
<evidence type="ECO:0000313" key="1">
    <source>
        <dbReference type="Proteomes" id="UP000887564"/>
    </source>
</evidence>
<dbReference type="Proteomes" id="UP000887564">
    <property type="component" value="Unplaced"/>
</dbReference>
<keyword evidence="1" id="KW-1185">Reference proteome</keyword>